<gene>
    <name evidence="1" type="primary">RvY_12037-1</name>
    <name evidence="1" type="synonym">RvY_12037.1</name>
    <name evidence="1" type="ORF">RvY_12037</name>
</gene>
<dbReference type="AlphaFoldDB" id="A0A1D1VK57"/>
<proteinExistence type="predicted"/>
<protein>
    <submittedName>
        <fullName evidence="1">Uncharacterized protein</fullName>
    </submittedName>
</protein>
<dbReference type="Proteomes" id="UP000186922">
    <property type="component" value="Unassembled WGS sequence"/>
</dbReference>
<keyword evidence="2" id="KW-1185">Reference proteome</keyword>
<sequence>MAEKPNTMDPKEHLGARKRLLSLGVYVLGGVVHEQFLAAEVCRQGLNNIRFL</sequence>
<evidence type="ECO:0000313" key="1">
    <source>
        <dbReference type="EMBL" id="GAV01301.1"/>
    </source>
</evidence>
<evidence type="ECO:0000313" key="2">
    <source>
        <dbReference type="Proteomes" id="UP000186922"/>
    </source>
</evidence>
<organism evidence="1 2">
    <name type="scientific">Ramazzottius varieornatus</name>
    <name type="common">Water bear</name>
    <name type="synonym">Tardigrade</name>
    <dbReference type="NCBI Taxonomy" id="947166"/>
    <lineage>
        <taxon>Eukaryota</taxon>
        <taxon>Metazoa</taxon>
        <taxon>Ecdysozoa</taxon>
        <taxon>Tardigrada</taxon>
        <taxon>Eutardigrada</taxon>
        <taxon>Parachela</taxon>
        <taxon>Hypsibioidea</taxon>
        <taxon>Ramazzottiidae</taxon>
        <taxon>Ramazzottius</taxon>
    </lineage>
</organism>
<dbReference type="EMBL" id="BDGG01000007">
    <property type="protein sequence ID" value="GAV01301.1"/>
    <property type="molecule type" value="Genomic_DNA"/>
</dbReference>
<comment type="caution">
    <text evidence="1">The sequence shown here is derived from an EMBL/GenBank/DDBJ whole genome shotgun (WGS) entry which is preliminary data.</text>
</comment>
<accession>A0A1D1VK57</accession>
<reference evidence="1 2" key="1">
    <citation type="journal article" date="2016" name="Nat. Commun.">
        <title>Extremotolerant tardigrade genome and improved radiotolerance of human cultured cells by tardigrade-unique protein.</title>
        <authorList>
            <person name="Hashimoto T."/>
            <person name="Horikawa D.D."/>
            <person name="Saito Y."/>
            <person name="Kuwahara H."/>
            <person name="Kozuka-Hata H."/>
            <person name="Shin-I T."/>
            <person name="Minakuchi Y."/>
            <person name="Ohishi K."/>
            <person name="Motoyama A."/>
            <person name="Aizu T."/>
            <person name="Enomoto A."/>
            <person name="Kondo K."/>
            <person name="Tanaka S."/>
            <person name="Hara Y."/>
            <person name="Koshikawa S."/>
            <person name="Sagara H."/>
            <person name="Miura T."/>
            <person name="Yokobori S."/>
            <person name="Miyagawa K."/>
            <person name="Suzuki Y."/>
            <person name="Kubo T."/>
            <person name="Oyama M."/>
            <person name="Kohara Y."/>
            <person name="Fujiyama A."/>
            <person name="Arakawa K."/>
            <person name="Katayama T."/>
            <person name="Toyoda A."/>
            <person name="Kunieda T."/>
        </authorList>
    </citation>
    <scope>NUCLEOTIDE SEQUENCE [LARGE SCALE GENOMIC DNA]</scope>
    <source>
        <strain evidence="1 2">YOKOZUNA-1</strain>
    </source>
</reference>
<name>A0A1D1VK57_RAMVA</name>